<reference evidence="1" key="1">
    <citation type="journal article" date="2021" name="Genome Biol. Evol.">
        <title>A High-Quality Reference Genome for a Parasitic Bivalve with Doubly Uniparental Inheritance (Bivalvia: Unionida).</title>
        <authorList>
            <person name="Smith C.H."/>
        </authorList>
    </citation>
    <scope>NUCLEOTIDE SEQUENCE</scope>
    <source>
        <strain evidence="1">CHS0354</strain>
    </source>
</reference>
<keyword evidence="2" id="KW-1185">Reference proteome</keyword>
<sequence>MYLNYSGPGHKHPKQCKKRHIFYNDYDRLKHICNYISVRQGETIKKFQEDLDAVMSDIGEMHITLENFLSKLRSLQGARSIDEDVRDVIGTASTIEMKD</sequence>
<protein>
    <submittedName>
        <fullName evidence="1">Uncharacterized protein</fullName>
    </submittedName>
</protein>
<dbReference type="EMBL" id="JAEAOA010002176">
    <property type="protein sequence ID" value="KAK3599736.1"/>
    <property type="molecule type" value="Genomic_DNA"/>
</dbReference>
<organism evidence="1 2">
    <name type="scientific">Potamilus streckersoni</name>
    <dbReference type="NCBI Taxonomy" id="2493646"/>
    <lineage>
        <taxon>Eukaryota</taxon>
        <taxon>Metazoa</taxon>
        <taxon>Spiralia</taxon>
        <taxon>Lophotrochozoa</taxon>
        <taxon>Mollusca</taxon>
        <taxon>Bivalvia</taxon>
        <taxon>Autobranchia</taxon>
        <taxon>Heteroconchia</taxon>
        <taxon>Palaeoheterodonta</taxon>
        <taxon>Unionida</taxon>
        <taxon>Unionoidea</taxon>
        <taxon>Unionidae</taxon>
        <taxon>Ambleminae</taxon>
        <taxon>Lampsilini</taxon>
        <taxon>Potamilus</taxon>
    </lineage>
</organism>
<gene>
    <name evidence="1" type="ORF">CHS0354_037209</name>
</gene>
<comment type="caution">
    <text evidence="1">The sequence shown here is derived from an EMBL/GenBank/DDBJ whole genome shotgun (WGS) entry which is preliminary data.</text>
</comment>
<dbReference type="AlphaFoldDB" id="A0AAE0SX70"/>
<dbReference type="Proteomes" id="UP001195483">
    <property type="component" value="Unassembled WGS sequence"/>
</dbReference>
<proteinExistence type="predicted"/>
<evidence type="ECO:0000313" key="1">
    <source>
        <dbReference type="EMBL" id="KAK3599736.1"/>
    </source>
</evidence>
<evidence type="ECO:0000313" key="2">
    <source>
        <dbReference type="Proteomes" id="UP001195483"/>
    </source>
</evidence>
<reference evidence="1" key="3">
    <citation type="submission" date="2023-05" db="EMBL/GenBank/DDBJ databases">
        <authorList>
            <person name="Smith C.H."/>
        </authorList>
    </citation>
    <scope>NUCLEOTIDE SEQUENCE</scope>
    <source>
        <strain evidence="1">CHS0354</strain>
        <tissue evidence="1">Mantle</tissue>
    </source>
</reference>
<accession>A0AAE0SX70</accession>
<reference evidence="1" key="2">
    <citation type="journal article" date="2021" name="Genome Biol. Evol.">
        <title>Developing a high-quality reference genome for a parasitic bivalve with doubly uniparental inheritance (Bivalvia: Unionida).</title>
        <authorList>
            <person name="Smith C.H."/>
        </authorList>
    </citation>
    <scope>NUCLEOTIDE SEQUENCE</scope>
    <source>
        <strain evidence="1">CHS0354</strain>
        <tissue evidence="1">Mantle</tissue>
    </source>
</reference>
<name>A0AAE0SX70_9BIVA</name>